<evidence type="ECO:0000313" key="3">
    <source>
        <dbReference type="EMBL" id="SAL96934.1"/>
    </source>
</evidence>
<proteinExistence type="predicted"/>
<name>A0A163J3F1_ABSGL</name>
<dbReference type="Proteomes" id="UP000078561">
    <property type="component" value="Unassembled WGS sequence"/>
</dbReference>
<reference evidence="3" key="1">
    <citation type="submission" date="2016-04" db="EMBL/GenBank/DDBJ databases">
        <authorList>
            <person name="Evans L.H."/>
            <person name="Alamgir A."/>
            <person name="Owens N."/>
            <person name="Weber N.D."/>
            <person name="Virtaneva K."/>
            <person name="Barbian K."/>
            <person name="Babar A."/>
            <person name="Rosenke K."/>
        </authorList>
    </citation>
    <scope>NUCLEOTIDE SEQUENCE [LARGE SCALE GENOMIC DNA]</scope>
    <source>
        <strain evidence="3">CBS 101.48</strain>
    </source>
</reference>
<evidence type="ECO:0000256" key="1">
    <source>
        <dbReference type="SAM" id="MobiDB-lite"/>
    </source>
</evidence>
<protein>
    <submittedName>
        <fullName evidence="3">Uncharacterized protein</fullName>
    </submittedName>
</protein>
<feature type="region of interest" description="Disordered" evidence="1">
    <location>
        <begin position="120"/>
        <end position="141"/>
    </location>
</feature>
<gene>
    <name evidence="3" type="primary">ABSGL_02387.1 scaffold 3410</name>
</gene>
<organism evidence="3">
    <name type="scientific">Absidia glauca</name>
    <name type="common">Pin mould</name>
    <dbReference type="NCBI Taxonomy" id="4829"/>
    <lineage>
        <taxon>Eukaryota</taxon>
        <taxon>Fungi</taxon>
        <taxon>Fungi incertae sedis</taxon>
        <taxon>Mucoromycota</taxon>
        <taxon>Mucoromycotina</taxon>
        <taxon>Mucoromycetes</taxon>
        <taxon>Mucorales</taxon>
        <taxon>Cunninghamellaceae</taxon>
        <taxon>Absidia</taxon>
    </lineage>
</organism>
<sequence>MQDYNSTPPILSSLTVLLLIVPTHYILIRHHSTSPGTRHHYTMQCRLMEPIIIQLQMTIQHYQLPPIPPDLTIIDHLLNLLPDDLSQMKKPSSHWQRTWPLLLSALLTIDINSHPDATFEPEPTTHSWLQPNPSTSTDPAS</sequence>
<dbReference type="InParanoid" id="A0A163J3F1"/>
<keyword evidence="2" id="KW-0812">Transmembrane</keyword>
<evidence type="ECO:0000313" key="4">
    <source>
        <dbReference type="Proteomes" id="UP000078561"/>
    </source>
</evidence>
<feature type="transmembrane region" description="Helical" evidence="2">
    <location>
        <begin position="6"/>
        <end position="28"/>
    </location>
</feature>
<dbReference type="EMBL" id="LT551485">
    <property type="protein sequence ID" value="SAL96934.1"/>
    <property type="molecule type" value="Genomic_DNA"/>
</dbReference>
<keyword evidence="2" id="KW-1133">Transmembrane helix</keyword>
<keyword evidence="2" id="KW-0472">Membrane</keyword>
<feature type="compositionally biased region" description="Polar residues" evidence="1">
    <location>
        <begin position="124"/>
        <end position="141"/>
    </location>
</feature>
<evidence type="ECO:0000256" key="2">
    <source>
        <dbReference type="SAM" id="Phobius"/>
    </source>
</evidence>
<accession>A0A163J3F1</accession>
<keyword evidence="4" id="KW-1185">Reference proteome</keyword>
<dbReference type="OrthoDB" id="2278560at2759"/>
<dbReference type="AlphaFoldDB" id="A0A163J3F1"/>